<dbReference type="Proteomes" id="UP001153620">
    <property type="component" value="Chromosome 2"/>
</dbReference>
<sequence>MIDTNTHHEITTSAINSNKGTPELQIDANNSYMSSFRFNFTNLVFLDLYNNQIERISNLDGLKSLTVLLLGKNRISDISGITSLKQTLRVLDLHGNRITHIAQKICQLQELKSLNLAGNLLRQIHPNDFAGLCCLKELNLKRNRIKKINVSDDLHNLERLWLCHNELQNIEDMSSIAKSINLKEITIENNPISLAGDCVSFLVSYLPMLVSLNQLQITEQVRRAANAWRKSKENSDQSYQHLSSDVSSSIRREEIISNARTNWELIRSQQSNIINGSQRQVNQIKKTIKSKLISNNSSSISTGSLSSNTIAEMSSNGTNMKMSRNLIDIPKCQKSKLLRSTSHDNTCSITSERDIDIDSDYHLPPMIDQFVDMPKTNNRSASSTRPNIDSESDFVGSDSDDPKSFKSRIPTTPPINVPTNISSKPPSPVEIIIRENDGDENDNNNVNEKSINHTTPPLPPIEIEPVASPSTNAENSEEASLKDIQNNNAHNNNNNNTSSSNDVTRTPSPNTKDKDKATITIIDNSSGISLQPTINIEADNGKSKTSYQTNDSKIIETTELDKLSTTSKVSAKTSSESINTGTISPNDERQVHSSQTNYHPRNRSGITSRKIGPPLVRSQTARNLSSHLSNQTATVGTGNQQNANLKRESKKEIDKDREQGGDYLVEILGRYLNVYGVGAIKFIDKQWSAQKAQDVHTVKFSYINFNSISPILGRIKIRFPNIENYVFRETNIICLGQLNAMADTQGLKSITIDPEGNHLVANNKNWRTYAIWRLNHWGLKQINGMEITDEEIMEAESTYSGLSDLVLWSLPESLLNPLFIRLRVDEMLQNSKITPKEWLMKQADESIRLIVGKEALQWKKSNAQQDETTIRRKGKVYFGHIMENTVNAVEKLQKLEYLWPSILTEMIRNTLIDYSQIDLYVRNLMSEINSATPPQK</sequence>
<keyword evidence="3" id="KW-0677">Repeat</keyword>
<evidence type="ECO:0000313" key="7">
    <source>
        <dbReference type="Proteomes" id="UP001153620"/>
    </source>
</evidence>
<dbReference type="InterPro" id="IPR032675">
    <property type="entry name" value="LRR_dom_sf"/>
</dbReference>
<feature type="region of interest" description="Disordered" evidence="5">
    <location>
        <begin position="562"/>
        <end position="655"/>
    </location>
</feature>
<feature type="compositionally biased region" description="Polar residues" evidence="5">
    <location>
        <begin position="592"/>
        <end position="607"/>
    </location>
</feature>
<dbReference type="SMART" id="SM00365">
    <property type="entry name" value="LRR_SD22"/>
    <property type="match status" value="5"/>
</dbReference>
<evidence type="ECO:0000256" key="4">
    <source>
        <dbReference type="ARBA" id="ARBA00024433"/>
    </source>
</evidence>
<evidence type="ECO:0000256" key="5">
    <source>
        <dbReference type="SAM" id="MobiDB-lite"/>
    </source>
</evidence>
<dbReference type="Gene3D" id="3.80.10.10">
    <property type="entry name" value="Ribonuclease Inhibitor"/>
    <property type="match status" value="2"/>
</dbReference>
<proteinExistence type="predicted"/>
<feature type="compositionally biased region" description="Polar residues" evidence="5">
    <location>
        <begin position="375"/>
        <end position="389"/>
    </location>
</feature>
<dbReference type="InterPro" id="IPR050576">
    <property type="entry name" value="Cilia_flagella_integrity"/>
</dbReference>
<keyword evidence="2" id="KW-0433">Leucine-rich repeat</keyword>
<comment type="function">
    <text evidence="1">Cilium-specific protein required for cilia structures.</text>
</comment>
<name>A0A9N9RW87_9DIPT</name>
<dbReference type="OrthoDB" id="1939344at2759"/>
<dbReference type="InterPro" id="IPR001611">
    <property type="entry name" value="Leu-rich_rpt"/>
</dbReference>
<dbReference type="InterPro" id="IPR003591">
    <property type="entry name" value="Leu-rich_rpt_typical-subtyp"/>
</dbReference>
<feature type="compositionally biased region" description="Low complexity" evidence="5">
    <location>
        <begin position="443"/>
        <end position="455"/>
    </location>
</feature>
<feature type="region of interest" description="Disordered" evidence="5">
    <location>
        <begin position="368"/>
        <end position="518"/>
    </location>
</feature>
<reference evidence="6" key="2">
    <citation type="submission" date="2022-10" db="EMBL/GenBank/DDBJ databases">
        <authorList>
            <consortium name="ENA_rothamsted_submissions"/>
            <consortium name="culmorum"/>
            <person name="King R."/>
        </authorList>
    </citation>
    <scope>NUCLEOTIDE SEQUENCE</scope>
</reference>
<dbReference type="PROSITE" id="PS51450">
    <property type="entry name" value="LRR"/>
    <property type="match status" value="5"/>
</dbReference>
<feature type="compositionally biased region" description="Low complexity" evidence="5">
    <location>
        <begin position="563"/>
        <end position="577"/>
    </location>
</feature>
<feature type="compositionally biased region" description="Low complexity" evidence="5">
    <location>
        <begin position="486"/>
        <end position="501"/>
    </location>
</feature>
<dbReference type="PANTHER" id="PTHR45973">
    <property type="entry name" value="PROTEIN PHOSPHATASE 1 REGULATORY SUBUNIT SDS22-RELATED"/>
    <property type="match status" value="1"/>
</dbReference>
<dbReference type="PANTHER" id="PTHR45973:SF8">
    <property type="entry name" value="LEUCINE-RICH REPEAT-CONTAINING PROTEIN 49"/>
    <property type="match status" value="1"/>
</dbReference>
<dbReference type="Pfam" id="PF12799">
    <property type="entry name" value="LRR_4"/>
    <property type="match status" value="1"/>
</dbReference>
<dbReference type="SUPFAM" id="SSF52075">
    <property type="entry name" value="Outer arm dynein light chain 1"/>
    <property type="match status" value="1"/>
</dbReference>
<evidence type="ECO:0000313" key="6">
    <source>
        <dbReference type="EMBL" id="CAG9804530.1"/>
    </source>
</evidence>
<protein>
    <recommendedName>
        <fullName evidence="4">Dynein axonemal assembly factor 1 homolog</fullName>
    </recommendedName>
</protein>
<feature type="compositionally biased region" description="Basic and acidic residues" evidence="5">
    <location>
        <begin position="645"/>
        <end position="655"/>
    </location>
</feature>
<reference evidence="6" key="1">
    <citation type="submission" date="2022-01" db="EMBL/GenBank/DDBJ databases">
        <authorList>
            <person name="King R."/>
        </authorList>
    </citation>
    <scope>NUCLEOTIDE SEQUENCE</scope>
</reference>
<evidence type="ECO:0000256" key="2">
    <source>
        <dbReference type="ARBA" id="ARBA00022614"/>
    </source>
</evidence>
<keyword evidence="7" id="KW-1185">Reference proteome</keyword>
<dbReference type="InterPro" id="IPR025875">
    <property type="entry name" value="Leu-rich_rpt_4"/>
</dbReference>
<gene>
    <name evidence="6" type="ORF">CHIRRI_LOCUS7413</name>
</gene>
<evidence type="ECO:0000256" key="3">
    <source>
        <dbReference type="ARBA" id="ARBA00022737"/>
    </source>
</evidence>
<accession>A0A9N9RW87</accession>
<dbReference type="EMBL" id="OU895878">
    <property type="protein sequence ID" value="CAG9804530.1"/>
    <property type="molecule type" value="Genomic_DNA"/>
</dbReference>
<organism evidence="6 7">
    <name type="scientific">Chironomus riparius</name>
    <dbReference type="NCBI Taxonomy" id="315576"/>
    <lineage>
        <taxon>Eukaryota</taxon>
        <taxon>Metazoa</taxon>
        <taxon>Ecdysozoa</taxon>
        <taxon>Arthropoda</taxon>
        <taxon>Hexapoda</taxon>
        <taxon>Insecta</taxon>
        <taxon>Pterygota</taxon>
        <taxon>Neoptera</taxon>
        <taxon>Endopterygota</taxon>
        <taxon>Diptera</taxon>
        <taxon>Nematocera</taxon>
        <taxon>Chironomoidea</taxon>
        <taxon>Chironomidae</taxon>
        <taxon>Chironominae</taxon>
        <taxon>Chironomus</taxon>
    </lineage>
</organism>
<evidence type="ECO:0000256" key="1">
    <source>
        <dbReference type="ARBA" id="ARBA00003843"/>
    </source>
</evidence>
<dbReference type="AlphaFoldDB" id="A0A9N9RW87"/>
<dbReference type="SMART" id="SM00369">
    <property type="entry name" value="LRR_TYP"/>
    <property type="match status" value="6"/>
</dbReference>
<dbReference type="Pfam" id="PF13855">
    <property type="entry name" value="LRR_8"/>
    <property type="match status" value="1"/>
</dbReference>
<feature type="compositionally biased region" description="Polar residues" evidence="5">
    <location>
        <begin position="617"/>
        <end position="644"/>
    </location>
</feature>